<feature type="compositionally biased region" description="Polar residues" evidence="1">
    <location>
        <begin position="1"/>
        <end position="14"/>
    </location>
</feature>
<reference evidence="2" key="1">
    <citation type="submission" date="2019-09" db="EMBL/GenBank/DDBJ databases">
        <authorList>
            <person name="Chandra G."/>
            <person name="Truman W A."/>
        </authorList>
    </citation>
    <scope>NUCLEOTIDE SEQUENCE</scope>
    <source>
        <strain evidence="2">PS683</strain>
    </source>
</reference>
<feature type="compositionally biased region" description="Low complexity" evidence="1">
    <location>
        <begin position="15"/>
        <end position="31"/>
    </location>
</feature>
<sequence>MITINPSASSSNTRVTSDSPSVATASAVSSDNGSTDALTATSNNGIATVSILARQLNEAAIRAEIPLGQQSADSLEAITDNKYFANKAQHDAEIPTTRHPELLARARQATGFLNGHDSNPFNGLGRDQLNLIARDNGGAFTVNERRAAWESIQSMESSANSGTKSPPATGYEIMISRLFRGSEPPVAHPPATFENGAQRRSEFLTRDDRALISDMYAHAQSEGADLRHVDLLVHALANYRHYSDGRQLIGSNGYYVDEYWTTFDFKPEDAAIASSVLTSSAFSSTRIDQGFVRHILSPDNGAFTHIGGIPFLERMVKIFSSEGADQPPLGSEFATFEYAKAADHIVTTTHKDIKLPPSKVITEVVNGVWNLTEYGKAAGYTMDKSNGRIYKVTDLQSDQAQQRSTSDVLAGELPTHMLLDSLADTRDPPKARWIWPGHLFKLMKNFKP</sequence>
<feature type="region of interest" description="Disordered" evidence="1">
    <location>
        <begin position="1"/>
        <end position="37"/>
    </location>
</feature>
<accession>A0A5E6MS90</accession>
<organism evidence="2">
    <name type="scientific">Pseudomonas fluorescens</name>
    <dbReference type="NCBI Taxonomy" id="294"/>
    <lineage>
        <taxon>Bacteria</taxon>
        <taxon>Pseudomonadati</taxon>
        <taxon>Pseudomonadota</taxon>
        <taxon>Gammaproteobacteria</taxon>
        <taxon>Pseudomonadales</taxon>
        <taxon>Pseudomonadaceae</taxon>
        <taxon>Pseudomonas</taxon>
    </lineage>
</organism>
<name>A0A5E6MS90_PSEFL</name>
<gene>
    <name evidence="2" type="ORF">PS683_00941</name>
</gene>
<evidence type="ECO:0000256" key="1">
    <source>
        <dbReference type="SAM" id="MobiDB-lite"/>
    </source>
</evidence>
<dbReference type="AlphaFoldDB" id="A0A5E6MS90"/>
<dbReference type="EMBL" id="LR700640">
    <property type="protein sequence ID" value="VVM12663.1"/>
    <property type="molecule type" value="Genomic_DNA"/>
</dbReference>
<proteinExistence type="predicted"/>
<protein>
    <submittedName>
        <fullName evidence="2">Uncharacterized protein</fullName>
    </submittedName>
</protein>
<evidence type="ECO:0000313" key="2">
    <source>
        <dbReference type="EMBL" id="VVM12663.1"/>
    </source>
</evidence>